<sequence>MGDNPYNPPRLECEKTGRTFDLGINSGISLLRLPAIQRAEPQSEYLTVGDPCKRETLAYCTPFTDSAVRITVPTCKDTAQGRTNGKNNYDGKVWTPDGLAPAIAANNPADKLDVILQEIKDTLQQYSKD</sequence>
<name>A0AAV7TUQ4_PLEWA</name>
<dbReference type="Proteomes" id="UP001066276">
    <property type="component" value="Chromosome 3_2"/>
</dbReference>
<dbReference type="EMBL" id="JANPWB010000006">
    <property type="protein sequence ID" value="KAJ1180490.1"/>
    <property type="molecule type" value="Genomic_DNA"/>
</dbReference>
<dbReference type="AlphaFoldDB" id="A0AAV7TUQ4"/>
<organism evidence="1 2">
    <name type="scientific">Pleurodeles waltl</name>
    <name type="common">Iberian ribbed newt</name>
    <dbReference type="NCBI Taxonomy" id="8319"/>
    <lineage>
        <taxon>Eukaryota</taxon>
        <taxon>Metazoa</taxon>
        <taxon>Chordata</taxon>
        <taxon>Craniata</taxon>
        <taxon>Vertebrata</taxon>
        <taxon>Euteleostomi</taxon>
        <taxon>Amphibia</taxon>
        <taxon>Batrachia</taxon>
        <taxon>Caudata</taxon>
        <taxon>Salamandroidea</taxon>
        <taxon>Salamandridae</taxon>
        <taxon>Pleurodelinae</taxon>
        <taxon>Pleurodeles</taxon>
    </lineage>
</organism>
<evidence type="ECO:0000313" key="1">
    <source>
        <dbReference type="EMBL" id="KAJ1180490.1"/>
    </source>
</evidence>
<protein>
    <submittedName>
        <fullName evidence="1">Uncharacterized protein</fullName>
    </submittedName>
</protein>
<reference evidence="1" key="1">
    <citation type="journal article" date="2022" name="bioRxiv">
        <title>Sequencing and chromosome-scale assembly of the giantPleurodeles waltlgenome.</title>
        <authorList>
            <person name="Brown T."/>
            <person name="Elewa A."/>
            <person name="Iarovenko S."/>
            <person name="Subramanian E."/>
            <person name="Araus A.J."/>
            <person name="Petzold A."/>
            <person name="Susuki M."/>
            <person name="Suzuki K.-i.T."/>
            <person name="Hayashi T."/>
            <person name="Toyoda A."/>
            <person name="Oliveira C."/>
            <person name="Osipova E."/>
            <person name="Leigh N.D."/>
            <person name="Simon A."/>
            <person name="Yun M.H."/>
        </authorList>
    </citation>
    <scope>NUCLEOTIDE SEQUENCE</scope>
    <source>
        <strain evidence="1">20211129_DDA</strain>
        <tissue evidence="1">Liver</tissue>
    </source>
</reference>
<comment type="caution">
    <text evidence="1">The sequence shown here is derived from an EMBL/GenBank/DDBJ whole genome shotgun (WGS) entry which is preliminary data.</text>
</comment>
<evidence type="ECO:0000313" key="2">
    <source>
        <dbReference type="Proteomes" id="UP001066276"/>
    </source>
</evidence>
<accession>A0AAV7TUQ4</accession>
<gene>
    <name evidence="1" type="ORF">NDU88_005711</name>
</gene>
<proteinExistence type="predicted"/>
<keyword evidence="2" id="KW-1185">Reference proteome</keyword>